<dbReference type="KEGG" id="abac:LuPra_01225"/>
<proteinExistence type="predicted"/>
<reference evidence="2" key="2">
    <citation type="submission" date="2016-04" db="EMBL/GenBank/DDBJ databases">
        <title>First Complete Genome Sequence of a Subdivision 6 Acidobacterium.</title>
        <authorList>
            <person name="Huang S."/>
            <person name="Vieira S."/>
            <person name="Bunk B."/>
            <person name="Riedel T."/>
            <person name="Sproeer C."/>
            <person name="Overmann J."/>
        </authorList>
    </citation>
    <scope>NUCLEOTIDE SEQUENCE [LARGE SCALE GENOMIC DNA]</scope>
    <source>
        <strain evidence="2">DSM 100886 HEG_-6_39</strain>
    </source>
</reference>
<dbReference type="EMBL" id="CP015136">
    <property type="protein sequence ID" value="AMY08037.1"/>
    <property type="molecule type" value="Genomic_DNA"/>
</dbReference>
<sequence length="36" mass="4299">MRCKTTRFEAHRQRAPVSFLYGQFETQPDDERVGLQ</sequence>
<dbReference type="AlphaFoldDB" id="A0A143PHK8"/>
<accession>A0A143PHK8</accession>
<reference evidence="1 2" key="1">
    <citation type="journal article" date="2016" name="Genome Announc.">
        <title>First Complete Genome Sequence of a Subdivision 6 Acidobacterium Strain.</title>
        <authorList>
            <person name="Huang S."/>
            <person name="Vieira S."/>
            <person name="Bunk B."/>
            <person name="Riedel T."/>
            <person name="Sproer C."/>
            <person name="Overmann J."/>
        </authorList>
    </citation>
    <scope>NUCLEOTIDE SEQUENCE [LARGE SCALE GENOMIC DNA]</scope>
    <source>
        <strain evidence="2">DSM 100886 HEG_-6_39</strain>
    </source>
</reference>
<evidence type="ECO:0000313" key="2">
    <source>
        <dbReference type="Proteomes" id="UP000076079"/>
    </source>
</evidence>
<evidence type="ECO:0000313" key="1">
    <source>
        <dbReference type="EMBL" id="AMY08037.1"/>
    </source>
</evidence>
<protein>
    <submittedName>
        <fullName evidence="1">Uncharacterized protein</fullName>
    </submittedName>
</protein>
<dbReference type="Proteomes" id="UP000076079">
    <property type="component" value="Chromosome"/>
</dbReference>
<organism evidence="1 2">
    <name type="scientific">Luteitalea pratensis</name>
    <dbReference type="NCBI Taxonomy" id="1855912"/>
    <lineage>
        <taxon>Bacteria</taxon>
        <taxon>Pseudomonadati</taxon>
        <taxon>Acidobacteriota</taxon>
        <taxon>Vicinamibacteria</taxon>
        <taxon>Vicinamibacterales</taxon>
        <taxon>Vicinamibacteraceae</taxon>
        <taxon>Luteitalea</taxon>
    </lineage>
</organism>
<gene>
    <name evidence="1" type="ORF">LuPra_01225</name>
</gene>
<name>A0A143PHK8_LUTPR</name>
<keyword evidence="2" id="KW-1185">Reference proteome</keyword>